<evidence type="ECO:0000313" key="1">
    <source>
        <dbReference type="EMBL" id="GFS30467.1"/>
    </source>
</evidence>
<dbReference type="EMBL" id="BMAV01024152">
    <property type="protein sequence ID" value="GFS30467.1"/>
    <property type="molecule type" value="Genomic_DNA"/>
</dbReference>
<accession>A0A8X6I4W8</accession>
<dbReference type="OrthoDB" id="8366667at2759"/>
<dbReference type="Proteomes" id="UP000886998">
    <property type="component" value="Unassembled WGS sequence"/>
</dbReference>
<sequence length="100" mass="11313">MDAAHEIGESGLHQRRDGVSPHRFLSTLWNESLSKMNEMLFFNGKHFAANRDKAVALAKHYAYVCKLPRNTPMGPNFPGTPVGCLNQIDDDKYDMTNMMI</sequence>
<reference evidence="1" key="1">
    <citation type="submission" date="2020-08" db="EMBL/GenBank/DDBJ databases">
        <title>Multicomponent nature underlies the extraordinary mechanical properties of spider dragline silk.</title>
        <authorList>
            <person name="Kono N."/>
            <person name="Nakamura H."/>
            <person name="Mori M."/>
            <person name="Yoshida Y."/>
            <person name="Ohtoshi R."/>
            <person name="Malay A.D."/>
            <person name="Moran D.A.P."/>
            <person name="Tomita M."/>
            <person name="Numata K."/>
            <person name="Arakawa K."/>
        </authorList>
    </citation>
    <scope>NUCLEOTIDE SEQUENCE</scope>
</reference>
<evidence type="ECO:0000313" key="2">
    <source>
        <dbReference type="Proteomes" id="UP000886998"/>
    </source>
</evidence>
<protein>
    <submittedName>
        <fullName evidence="1">Uncharacterized protein</fullName>
    </submittedName>
</protein>
<dbReference type="AlphaFoldDB" id="A0A8X6I4W8"/>
<organism evidence="1 2">
    <name type="scientific">Trichonephila inaurata madagascariensis</name>
    <dbReference type="NCBI Taxonomy" id="2747483"/>
    <lineage>
        <taxon>Eukaryota</taxon>
        <taxon>Metazoa</taxon>
        <taxon>Ecdysozoa</taxon>
        <taxon>Arthropoda</taxon>
        <taxon>Chelicerata</taxon>
        <taxon>Arachnida</taxon>
        <taxon>Araneae</taxon>
        <taxon>Araneomorphae</taxon>
        <taxon>Entelegynae</taxon>
        <taxon>Araneoidea</taxon>
        <taxon>Nephilidae</taxon>
        <taxon>Trichonephila</taxon>
        <taxon>Trichonephila inaurata</taxon>
    </lineage>
</organism>
<comment type="caution">
    <text evidence="1">The sequence shown here is derived from an EMBL/GenBank/DDBJ whole genome shotgun (WGS) entry which is preliminary data.</text>
</comment>
<gene>
    <name evidence="1" type="ORF">TNIN_407331</name>
</gene>
<proteinExistence type="predicted"/>
<keyword evidence="2" id="KW-1185">Reference proteome</keyword>
<name>A0A8X6I4W8_9ARAC</name>